<feature type="signal peptide" evidence="1">
    <location>
        <begin position="1"/>
        <end position="37"/>
    </location>
</feature>
<sequence length="87" mass="9155">MSTGNQKKRNQIIRSSIVAGTLAILVSASLGMGSAAAGNALVTVAQCRDAGGQAIRDDNSIVDPGDYIDWARCYNPGGPYHDYEIAR</sequence>
<dbReference type="EMBL" id="JAGGMR010000001">
    <property type="protein sequence ID" value="MBP2193093.1"/>
    <property type="molecule type" value="Genomic_DNA"/>
</dbReference>
<reference evidence="2 3" key="1">
    <citation type="submission" date="2021-03" db="EMBL/GenBank/DDBJ databases">
        <title>Sequencing the genomes of 1000 actinobacteria strains.</title>
        <authorList>
            <person name="Klenk H.-P."/>
        </authorList>
    </citation>
    <scope>NUCLEOTIDE SEQUENCE [LARGE SCALE GENOMIC DNA]</scope>
    <source>
        <strain evidence="2 3">DSM 45516</strain>
    </source>
</reference>
<dbReference type="RefSeq" id="WP_209896386.1">
    <property type="nucleotide sequence ID" value="NZ_JAGGMR010000001.1"/>
</dbReference>
<comment type="caution">
    <text evidence="2">The sequence shown here is derived from an EMBL/GenBank/DDBJ whole genome shotgun (WGS) entry which is preliminary data.</text>
</comment>
<evidence type="ECO:0008006" key="4">
    <source>
        <dbReference type="Google" id="ProtNLM"/>
    </source>
</evidence>
<keyword evidence="3" id="KW-1185">Reference proteome</keyword>
<dbReference type="Proteomes" id="UP001519325">
    <property type="component" value="Unassembled WGS sequence"/>
</dbReference>
<protein>
    <recommendedName>
        <fullName evidence="4">Secreted protein</fullName>
    </recommendedName>
</protein>
<organism evidence="2 3">
    <name type="scientific">Nocardia goodfellowii</name>
    <dbReference type="NCBI Taxonomy" id="882446"/>
    <lineage>
        <taxon>Bacteria</taxon>
        <taxon>Bacillati</taxon>
        <taxon>Actinomycetota</taxon>
        <taxon>Actinomycetes</taxon>
        <taxon>Mycobacteriales</taxon>
        <taxon>Nocardiaceae</taxon>
        <taxon>Nocardia</taxon>
    </lineage>
</organism>
<name>A0ABS4QNG8_9NOCA</name>
<proteinExistence type="predicted"/>
<evidence type="ECO:0000256" key="1">
    <source>
        <dbReference type="SAM" id="SignalP"/>
    </source>
</evidence>
<gene>
    <name evidence="2" type="ORF">BJ987_005994</name>
</gene>
<evidence type="ECO:0000313" key="2">
    <source>
        <dbReference type="EMBL" id="MBP2193093.1"/>
    </source>
</evidence>
<feature type="chain" id="PRO_5047251482" description="Secreted protein" evidence="1">
    <location>
        <begin position="38"/>
        <end position="87"/>
    </location>
</feature>
<keyword evidence="1" id="KW-0732">Signal</keyword>
<evidence type="ECO:0000313" key="3">
    <source>
        <dbReference type="Proteomes" id="UP001519325"/>
    </source>
</evidence>
<accession>A0ABS4QNG8</accession>